<dbReference type="AlphaFoldDB" id="A0A1A6DTE6"/>
<reference evidence="8 9" key="1">
    <citation type="submission" date="2016-06" db="EMBL/GenBank/DDBJ databases">
        <title>Genome sequence of Tepidimonas fonticaldi PL17.</title>
        <authorList>
            <person name="Pinnaka A.K."/>
        </authorList>
    </citation>
    <scope>NUCLEOTIDE SEQUENCE [LARGE SCALE GENOMIC DNA]</scope>
    <source>
        <strain evidence="8 9">PL17</strain>
    </source>
</reference>
<gene>
    <name evidence="8" type="ORF">A9O67_03855</name>
</gene>
<evidence type="ECO:0000256" key="3">
    <source>
        <dbReference type="ARBA" id="ARBA00014376"/>
    </source>
</evidence>
<dbReference type="GO" id="GO:0030694">
    <property type="term" value="C:bacterial-type flagellum basal body, rod"/>
    <property type="evidence" value="ECO:0007669"/>
    <property type="project" value="InterPro"/>
</dbReference>
<keyword evidence="8" id="KW-0966">Cell projection</keyword>
<organism evidence="8 9">
    <name type="scientific">Tepidimonas fonticaldi</name>
    <dbReference type="NCBI Taxonomy" id="1101373"/>
    <lineage>
        <taxon>Bacteria</taxon>
        <taxon>Pseudomonadati</taxon>
        <taxon>Pseudomonadota</taxon>
        <taxon>Betaproteobacteria</taxon>
        <taxon>Burkholderiales</taxon>
        <taxon>Tepidimonas</taxon>
    </lineage>
</organism>
<comment type="similarity">
    <text evidence="2 6">Belongs to the flagella basal body rod proteins family.</text>
</comment>
<evidence type="ECO:0000259" key="7">
    <source>
        <dbReference type="Pfam" id="PF00460"/>
    </source>
</evidence>
<dbReference type="InterPro" id="IPR019776">
    <property type="entry name" value="Flagellar_basal_body_rod_CS"/>
</dbReference>
<dbReference type="PANTHER" id="PTHR30435:SF12">
    <property type="entry name" value="FLAGELLAR BASAL BODY ROD PROTEIN FLGB"/>
    <property type="match status" value="1"/>
</dbReference>
<evidence type="ECO:0000256" key="6">
    <source>
        <dbReference type="PIRNR" id="PIRNR002889"/>
    </source>
</evidence>
<comment type="function">
    <text evidence="5 6">Structural component of flagellum, the bacterial motility apparatus. Part of the rod structure of flagellar basal body.</text>
</comment>
<dbReference type="Proteomes" id="UP000091969">
    <property type="component" value="Unassembled WGS sequence"/>
</dbReference>
<dbReference type="Pfam" id="PF00460">
    <property type="entry name" value="Flg_bb_rod"/>
    <property type="match status" value="1"/>
</dbReference>
<comment type="caution">
    <text evidence="8">The sequence shown here is derived from an EMBL/GenBank/DDBJ whole genome shotgun (WGS) entry which is preliminary data.</text>
</comment>
<dbReference type="InterPro" id="IPR001444">
    <property type="entry name" value="Flag_bb_rod_N"/>
</dbReference>
<accession>A0A1A6DTE6</accession>
<evidence type="ECO:0000313" key="9">
    <source>
        <dbReference type="Proteomes" id="UP000091969"/>
    </source>
</evidence>
<proteinExistence type="inferred from homology"/>
<keyword evidence="4 6" id="KW-0975">Bacterial flagellum</keyword>
<evidence type="ECO:0000256" key="5">
    <source>
        <dbReference type="ARBA" id="ARBA00024934"/>
    </source>
</evidence>
<dbReference type="OrthoDB" id="9788334at2"/>
<evidence type="ECO:0000256" key="1">
    <source>
        <dbReference type="ARBA" id="ARBA00004117"/>
    </source>
</evidence>
<name>A0A1A6DTE6_9BURK</name>
<protein>
    <recommendedName>
        <fullName evidence="3 6">Flagellar basal body rod protein FlgB</fullName>
    </recommendedName>
</protein>
<dbReference type="STRING" id="1101373.A9O67_03855"/>
<dbReference type="EMBL" id="LZDH01000056">
    <property type="protein sequence ID" value="OBS30202.1"/>
    <property type="molecule type" value="Genomic_DNA"/>
</dbReference>
<evidence type="ECO:0000313" key="8">
    <source>
        <dbReference type="EMBL" id="OBS30202.1"/>
    </source>
</evidence>
<dbReference type="NCBIfam" id="TIGR01396">
    <property type="entry name" value="FlgB"/>
    <property type="match status" value="1"/>
</dbReference>
<comment type="subcellular location">
    <subcellularLocation>
        <location evidence="1 6">Bacterial flagellum basal body</location>
    </subcellularLocation>
</comment>
<dbReference type="PIRSF" id="PIRSF002889">
    <property type="entry name" value="Rod_FlgB"/>
    <property type="match status" value="1"/>
</dbReference>
<dbReference type="PROSITE" id="PS00588">
    <property type="entry name" value="FLAGELLA_BB_ROD"/>
    <property type="match status" value="1"/>
</dbReference>
<keyword evidence="8" id="KW-0969">Cilium</keyword>
<dbReference type="GO" id="GO:0071978">
    <property type="term" value="P:bacterial-type flagellum-dependent swarming motility"/>
    <property type="evidence" value="ECO:0007669"/>
    <property type="project" value="TreeGrafter"/>
</dbReference>
<evidence type="ECO:0000256" key="2">
    <source>
        <dbReference type="ARBA" id="ARBA00009677"/>
    </source>
</evidence>
<keyword evidence="9" id="KW-1185">Reference proteome</keyword>
<dbReference type="PANTHER" id="PTHR30435">
    <property type="entry name" value="FLAGELLAR PROTEIN"/>
    <property type="match status" value="1"/>
</dbReference>
<sequence length="143" mass="15749">MLNRLTDRMDLLGQALQLRAYRQQVIASNIANAETAGYVARDFDFRSALQEARAATRRTTLSASDGLAGSDPRHLRTAVHSAAGVVDRVKVAYTVQTQPSLDQNSVDLDQQRANFVDNAVQYESTLRFINGHVKTMLSAIQGQ</sequence>
<feature type="domain" description="Flagellar basal body rod protein N-terminal" evidence="7">
    <location>
        <begin position="13"/>
        <end position="38"/>
    </location>
</feature>
<evidence type="ECO:0000256" key="4">
    <source>
        <dbReference type="ARBA" id="ARBA00023143"/>
    </source>
</evidence>
<dbReference type="RefSeq" id="WP_068608414.1">
    <property type="nucleotide sequence ID" value="NZ_LZDH01000056.1"/>
</dbReference>
<dbReference type="InterPro" id="IPR006300">
    <property type="entry name" value="FlgB"/>
</dbReference>
<comment type="subunit">
    <text evidence="6">The basal body constitutes a major portion of the flagellar organelle and consists of a number of rings mounted on a central rod.</text>
</comment>
<keyword evidence="8" id="KW-0282">Flagellum</keyword>